<evidence type="ECO:0000256" key="1">
    <source>
        <dbReference type="ARBA" id="ARBA00023239"/>
    </source>
</evidence>
<evidence type="ECO:0000256" key="2">
    <source>
        <dbReference type="ARBA" id="ARBA00034772"/>
    </source>
</evidence>
<dbReference type="SUPFAM" id="SSF48557">
    <property type="entry name" value="L-aspartase-like"/>
    <property type="match status" value="1"/>
</dbReference>
<dbReference type="EMBL" id="JBCLVG010000003">
    <property type="protein sequence ID" value="MEN1947719.1"/>
    <property type="molecule type" value="Genomic_DNA"/>
</dbReference>
<dbReference type="PANTHER" id="PTHR43172">
    <property type="entry name" value="ADENYLOSUCCINATE LYASE"/>
    <property type="match status" value="1"/>
</dbReference>
<dbReference type="PANTHER" id="PTHR43172:SF2">
    <property type="entry name" value="ADENYLOSUCCINATE LYASE C-TERMINAL DOMAIN-CONTAINING PROTEIN"/>
    <property type="match status" value="1"/>
</dbReference>
<dbReference type="InterPro" id="IPR008948">
    <property type="entry name" value="L-Aspartase-like"/>
</dbReference>
<dbReference type="PRINTS" id="PR00149">
    <property type="entry name" value="FUMRATELYASE"/>
</dbReference>
<proteinExistence type="inferred from homology"/>
<name>A0ABU9WA42_9MICO</name>
<evidence type="ECO:0000313" key="4">
    <source>
        <dbReference type="EMBL" id="MEN1947719.1"/>
    </source>
</evidence>
<dbReference type="GO" id="GO:0016829">
    <property type="term" value="F:lyase activity"/>
    <property type="evidence" value="ECO:0007669"/>
    <property type="project" value="UniProtKB-KW"/>
</dbReference>
<dbReference type="InterPro" id="IPR022761">
    <property type="entry name" value="Fumarate_lyase_N"/>
</dbReference>
<reference evidence="4 5" key="1">
    <citation type="submission" date="2024-03" db="EMBL/GenBank/DDBJ databases">
        <title>YIM 134122 draft genome.</title>
        <authorList>
            <person name="Zuo S."/>
            <person name="Xiong L."/>
        </authorList>
    </citation>
    <scope>NUCLEOTIDE SEQUENCE [LARGE SCALE GENOMIC DNA]</scope>
    <source>
        <strain evidence="4 5">YIM 134122</strain>
    </source>
</reference>
<gene>
    <name evidence="4" type="ORF">WJX64_14270</name>
</gene>
<dbReference type="Pfam" id="PF00206">
    <property type="entry name" value="Lyase_1"/>
    <property type="match status" value="1"/>
</dbReference>
<organism evidence="4 5">
    <name type="scientific">Leifsonia stereocauli</name>
    <dbReference type="NCBI Taxonomy" id="3134136"/>
    <lineage>
        <taxon>Bacteria</taxon>
        <taxon>Bacillati</taxon>
        <taxon>Actinomycetota</taxon>
        <taxon>Actinomycetes</taxon>
        <taxon>Micrococcales</taxon>
        <taxon>Microbacteriaceae</taxon>
        <taxon>Leifsonia</taxon>
    </lineage>
</organism>
<dbReference type="RefSeq" id="WP_342115258.1">
    <property type="nucleotide sequence ID" value="NZ_JBCAUN010000003.1"/>
</dbReference>
<dbReference type="Gene3D" id="1.20.200.10">
    <property type="entry name" value="Fumarase/aspartase (Central domain)"/>
    <property type="match status" value="1"/>
</dbReference>
<comment type="caution">
    <text evidence="4">The sequence shown here is derived from an EMBL/GenBank/DDBJ whole genome shotgun (WGS) entry which is preliminary data.</text>
</comment>
<dbReference type="Proteomes" id="UP001425155">
    <property type="component" value="Unassembled WGS sequence"/>
</dbReference>
<dbReference type="InterPro" id="IPR020557">
    <property type="entry name" value="Fumarate_lyase_CS"/>
</dbReference>
<dbReference type="InterPro" id="IPR000362">
    <property type="entry name" value="Fumarate_lyase_fam"/>
</dbReference>
<evidence type="ECO:0000313" key="5">
    <source>
        <dbReference type="Proteomes" id="UP001425155"/>
    </source>
</evidence>
<dbReference type="PROSITE" id="PS00163">
    <property type="entry name" value="FUMARATE_LYASES"/>
    <property type="match status" value="1"/>
</dbReference>
<keyword evidence="5" id="KW-1185">Reference proteome</keyword>
<comment type="similarity">
    <text evidence="2">Belongs to the class-II fumarase/aspartase family.</text>
</comment>
<keyword evidence="1 4" id="KW-0456">Lyase</keyword>
<sequence length="390" mass="40270">MTEERDPGWTDWGLLEPLAASAGATSDDAVLEAMIDVERALLRAGGDLSVRDADTVADAFRPEAVDRAALLEGLRTGGVPVIPLVSQLRAMAEAVVPGSSSSVHAGATSQDVLDSALVLVASRTIRVARERLLDTGAALVALATNEVQTIAIARTLGQHAAQSTVGVVAAGWLDGVTSAIEEVDSLSFPVQLGGAVGTGENLGPDVRAVIAADLGLDDPGRSWHTERSPILRIAASVAVIAAVLGRIGRDVGFLARTEIGEVVLGATGGSSAMPHKRNPVDAVLLTANGLRAPGLLATVHTAAVSQDARPVGEWHAEWAAFRTLLRIALESADAAASMLSDISIDHAAVQKSRAISPGLQHDEAATIAASQRVVGVAVRRFRSLSTKDPR</sequence>
<protein>
    <submittedName>
        <fullName evidence="4">Lyase family protein</fullName>
    </submittedName>
</protein>
<accession>A0ABU9WA42</accession>
<evidence type="ECO:0000259" key="3">
    <source>
        <dbReference type="Pfam" id="PF00206"/>
    </source>
</evidence>
<feature type="domain" description="Fumarate lyase N-terminal" evidence="3">
    <location>
        <begin position="99"/>
        <end position="293"/>
    </location>
</feature>